<evidence type="ECO:0000313" key="2">
    <source>
        <dbReference type="Proteomes" id="UP000324800"/>
    </source>
</evidence>
<dbReference type="EMBL" id="SNRW01044082">
    <property type="protein sequence ID" value="KAA6325589.1"/>
    <property type="molecule type" value="Genomic_DNA"/>
</dbReference>
<proteinExistence type="predicted"/>
<organism evidence="1 2">
    <name type="scientific">Streblomastix strix</name>
    <dbReference type="NCBI Taxonomy" id="222440"/>
    <lineage>
        <taxon>Eukaryota</taxon>
        <taxon>Metamonada</taxon>
        <taxon>Preaxostyla</taxon>
        <taxon>Oxymonadida</taxon>
        <taxon>Streblomastigidae</taxon>
        <taxon>Streblomastix</taxon>
    </lineage>
</organism>
<accession>A0A5J4QWE4</accession>
<feature type="non-terminal residue" evidence="1">
    <location>
        <position position="172"/>
    </location>
</feature>
<gene>
    <name evidence="1" type="ORF">EZS28_054050</name>
</gene>
<name>A0A5J4QWE4_9EUKA</name>
<protein>
    <submittedName>
        <fullName evidence="1">Uncharacterized protein</fullName>
    </submittedName>
</protein>
<evidence type="ECO:0000313" key="1">
    <source>
        <dbReference type="EMBL" id="KAA6325589.1"/>
    </source>
</evidence>
<dbReference type="AlphaFoldDB" id="A0A5J4QWE4"/>
<sequence length="172" mass="19067">MPTSEQISPYLLCLGGFTTLESCQFQPTAFSNSAAIRTIHEIGINSKGALTDDYNLTLKECQIIGMYRIDEAEYSGSAIDAFGMNITLESYQKRNEDDQTQPEEHLIPTCGWNSAYIRQNTGSLILSKGTQLTNLNKGAISLLGANLTITDPDVQFLNNIDNSMLLRIHRNE</sequence>
<reference evidence="1 2" key="1">
    <citation type="submission" date="2019-03" db="EMBL/GenBank/DDBJ databases">
        <title>Single cell metagenomics reveals metabolic interactions within the superorganism composed of flagellate Streblomastix strix and complex community of Bacteroidetes bacteria on its surface.</title>
        <authorList>
            <person name="Treitli S.C."/>
            <person name="Kolisko M."/>
            <person name="Husnik F."/>
            <person name="Keeling P."/>
            <person name="Hampl V."/>
        </authorList>
    </citation>
    <scope>NUCLEOTIDE SEQUENCE [LARGE SCALE GENOMIC DNA]</scope>
    <source>
        <strain evidence="1">ST1C</strain>
    </source>
</reference>
<comment type="caution">
    <text evidence="1">The sequence shown here is derived from an EMBL/GenBank/DDBJ whole genome shotgun (WGS) entry which is preliminary data.</text>
</comment>
<dbReference type="Proteomes" id="UP000324800">
    <property type="component" value="Unassembled WGS sequence"/>
</dbReference>